<dbReference type="PANTHER" id="PTHR31286:SF167">
    <property type="entry name" value="OS09G0268800 PROTEIN"/>
    <property type="match status" value="1"/>
</dbReference>
<proteinExistence type="predicted"/>
<gene>
    <name evidence="2" type="ORF">F8388_025006</name>
</gene>
<dbReference type="Pfam" id="PF14111">
    <property type="entry name" value="DUF4283"/>
    <property type="match status" value="1"/>
</dbReference>
<accession>A0A7J6G3D9</accession>
<evidence type="ECO:0000259" key="1">
    <source>
        <dbReference type="Pfam" id="PF14111"/>
    </source>
</evidence>
<dbReference type="Proteomes" id="UP000525078">
    <property type="component" value="Unassembled WGS sequence"/>
</dbReference>
<comment type="caution">
    <text evidence="2">The sequence shown here is derived from an EMBL/GenBank/DDBJ whole genome shotgun (WGS) entry which is preliminary data.</text>
</comment>
<sequence>MDSFINDVSNALTAKEKKVINISNVTVPPPRPSTNRIICRIFSSRGHNPKQFYNFINKYWVGRFPMDISKYEDNYYMITFGCQGDLLRVLSKEPWHFHNQHLVLCSPNVLGYASLVHEDSLNEGWGPFLRLRVAIDVSKPLLRGQMVTLPWIKDELWLDFCDERLPDFCYEYGIIGHVFEKCSQFTEKINNGKEPDLGYGPWLEGAALPKSSYDRYRQDFSKSGPWPFVTCLVRNTLTPIIPHSRQPSATPPLITDREKGKALMIHDSPPLAVTAFHVAGTSSYTKAESSQSVVLSVPTPPAYFHMTNHSASVTIPMTTAALMTSSSSVVHTPAPALISEVNATSSNRLSSLFTKRQFVSTNGNVRQETKKSLGKLNLSGCSALLWQQQFSRILCSYIGHLVSIGSRKILLYPIEFVEWKKQRNSRHQS</sequence>
<dbReference type="AlphaFoldDB" id="A0A7J6G3D9"/>
<name>A0A7J6G3D9_CANSA</name>
<evidence type="ECO:0000313" key="3">
    <source>
        <dbReference type="Proteomes" id="UP000525078"/>
    </source>
</evidence>
<feature type="domain" description="DUF4283" evidence="1">
    <location>
        <begin position="42"/>
        <end position="104"/>
    </location>
</feature>
<dbReference type="InterPro" id="IPR040256">
    <property type="entry name" value="At4g02000-like"/>
</dbReference>
<dbReference type="InterPro" id="IPR025558">
    <property type="entry name" value="DUF4283"/>
</dbReference>
<evidence type="ECO:0000313" key="2">
    <source>
        <dbReference type="EMBL" id="KAF4377515.1"/>
    </source>
</evidence>
<dbReference type="EMBL" id="JAATIP010000079">
    <property type="protein sequence ID" value="KAF4377515.1"/>
    <property type="molecule type" value="Genomic_DNA"/>
</dbReference>
<reference evidence="2 3" key="1">
    <citation type="journal article" date="2020" name="bioRxiv">
        <title>Sequence and annotation of 42 cannabis genomes reveals extensive copy number variation in cannabinoid synthesis and pathogen resistance genes.</title>
        <authorList>
            <person name="Mckernan K.J."/>
            <person name="Helbert Y."/>
            <person name="Kane L.T."/>
            <person name="Ebling H."/>
            <person name="Zhang L."/>
            <person name="Liu B."/>
            <person name="Eaton Z."/>
            <person name="Mclaughlin S."/>
            <person name="Kingan S."/>
            <person name="Baybayan P."/>
            <person name="Concepcion G."/>
            <person name="Jordan M."/>
            <person name="Riva A."/>
            <person name="Barbazuk W."/>
            <person name="Harkins T."/>
        </authorList>
    </citation>
    <scope>NUCLEOTIDE SEQUENCE [LARGE SCALE GENOMIC DNA]</scope>
    <source>
        <strain evidence="3">cv. Jamaican Lion 4</strain>
        <tissue evidence="2">Leaf</tissue>
    </source>
</reference>
<protein>
    <recommendedName>
        <fullName evidence="1">DUF4283 domain-containing protein</fullName>
    </recommendedName>
</protein>
<organism evidence="2 3">
    <name type="scientific">Cannabis sativa</name>
    <name type="common">Hemp</name>
    <name type="synonym">Marijuana</name>
    <dbReference type="NCBI Taxonomy" id="3483"/>
    <lineage>
        <taxon>Eukaryota</taxon>
        <taxon>Viridiplantae</taxon>
        <taxon>Streptophyta</taxon>
        <taxon>Embryophyta</taxon>
        <taxon>Tracheophyta</taxon>
        <taxon>Spermatophyta</taxon>
        <taxon>Magnoliopsida</taxon>
        <taxon>eudicotyledons</taxon>
        <taxon>Gunneridae</taxon>
        <taxon>Pentapetalae</taxon>
        <taxon>rosids</taxon>
        <taxon>fabids</taxon>
        <taxon>Rosales</taxon>
        <taxon>Cannabaceae</taxon>
        <taxon>Cannabis</taxon>
    </lineage>
</organism>
<dbReference type="PANTHER" id="PTHR31286">
    <property type="entry name" value="GLYCINE-RICH CELL WALL STRUCTURAL PROTEIN 1.8-LIKE"/>
    <property type="match status" value="1"/>
</dbReference>